<dbReference type="GO" id="GO:0000160">
    <property type="term" value="P:phosphorelay signal transduction system"/>
    <property type="evidence" value="ECO:0007669"/>
    <property type="project" value="InterPro"/>
</dbReference>
<evidence type="ECO:0000256" key="2">
    <source>
        <dbReference type="ARBA" id="ARBA00022553"/>
    </source>
</evidence>
<dbReference type="PANTHER" id="PTHR44591:SF3">
    <property type="entry name" value="RESPONSE REGULATORY DOMAIN-CONTAINING PROTEIN"/>
    <property type="match status" value="1"/>
</dbReference>
<dbReference type="InterPro" id="IPR011006">
    <property type="entry name" value="CheY-like_superfamily"/>
</dbReference>
<dbReference type="Gene3D" id="3.40.50.2300">
    <property type="match status" value="1"/>
</dbReference>
<keyword evidence="2 4" id="KW-0597">Phosphoprotein</keyword>
<gene>
    <name evidence="6" type="ORF">EDD79_101525</name>
</gene>
<comment type="function">
    <text evidence="3">May play the central regulatory role in sporulation. It may be an element of the effector pathway responsible for the activation of sporulation genes in response to nutritional stress. Spo0A may act in concert with spo0H (a sigma factor) to control the expression of some genes that are critical to the sporulation process.</text>
</comment>
<dbReference type="EMBL" id="SLYC01000015">
    <property type="protein sequence ID" value="TCQ02508.1"/>
    <property type="molecule type" value="Genomic_DNA"/>
</dbReference>
<proteinExistence type="predicted"/>
<dbReference type="Pfam" id="PF00072">
    <property type="entry name" value="Response_reg"/>
    <property type="match status" value="1"/>
</dbReference>
<organism evidence="6 7">
    <name type="scientific">Serpentinicella alkaliphila</name>
    <dbReference type="NCBI Taxonomy" id="1734049"/>
    <lineage>
        <taxon>Bacteria</taxon>
        <taxon>Bacillati</taxon>
        <taxon>Bacillota</taxon>
        <taxon>Clostridia</taxon>
        <taxon>Peptostreptococcales</taxon>
        <taxon>Natronincolaceae</taxon>
        <taxon>Serpentinicella</taxon>
    </lineage>
</organism>
<keyword evidence="7" id="KW-1185">Reference proteome</keyword>
<dbReference type="AlphaFoldDB" id="A0A4R2TGF2"/>
<comment type="caution">
    <text evidence="6">The sequence shown here is derived from an EMBL/GenBank/DDBJ whole genome shotgun (WGS) entry which is preliminary data.</text>
</comment>
<accession>A0A4R2TGF2</accession>
<dbReference type="Proteomes" id="UP000295504">
    <property type="component" value="Unassembled WGS sequence"/>
</dbReference>
<evidence type="ECO:0000256" key="3">
    <source>
        <dbReference type="ARBA" id="ARBA00024867"/>
    </source>
</evidence>
<feature type="domain" description="Response regulatory" evidence="5">
    <location>
        <begin position="7"/>
        <end position="122"/>
    </location>
</feature>
<sequence length="122" mass="13850">MSDLSKKILLCDDSLLVRVQLKEFLLNYNSSFEIIEASDGEQAVEKYIDNNPDLVFLDIVMPQVDGLECLKRIKDYDQDAKVVIISSIGNQVMLREALKAGAMNFIQKPWNEEGVKKVLETL</sequence>
<dbReference type="SUPFAM" id="SSF52172">
    <property type="entry name" value="CheY-like"/>
    <property type="match status" value="1"/>
</dbReference>
<name>A0A4R2TGF2_9FIRM</name>
<feature type="modified residue" description="4-aspartylphosphate" evidence="4">
    <location>
        <position position="58"/>
    </location>
</feature>
<reference evidence="6 7" key="1">
    <citation type="submission" date="2019-03" db="EMBL/GenBank/DDBJ databases">
        <title>Genomic Encyclopedia of Type Strains, Phase IV (KMG-IV): sequencing the most valuable type-strain genomes for metagenomic binning, comparative biology and taxonomic classification.</title>
        <authorList>
            <person name="Goeker M."/>
        </authorList>
    </citation>
    <scope>NUCLEOTIDE SEQUENCE [LARGE SCALE GENOMIC DNA]</scope>
    <source>
        <strain evidence="6 7">DSM 100013</strain>
    </source>
</reference>
<evidence type="ECO:0000313" key="7">
    <source>
        <dbReference type="Proteomes" id="UP000295504"/>
    </source>
</evidence>
<protein>
    <recommendedName>
        <fullName evidence="1">Stage 0 sporulation protein A homolog</fullName>
    </recommendedName>
</protein>
<dbReference type="RefSeq" id="WP_132848390.1">
    <property type="nucleotide sequence ID" value="NZ_CP058648.1"/>
</dbReference>
<dbReference type="PROSITE" id="PS50110">
    <property type="entry name" value="RESPONSE_REGULATORY"/>
    <property type="match status" value="1"/>
</dbReference>
<evidence type="ECO:0000256" key="1">
    <source>
        <dbReference type="ARBA" id="ARBA00018672"/>
    </source>
</evidence>
<evidence type="ECO:0000313" key="6">
    <source>
        <dbReference type="EMBL" id="TCQ02508.1"/>
    </source>
</evidence>
<dbReference type="SMART" id="SM00448">
    <property type="entry name" value="REC"/>
    <property type="match status" value="1"/>
</dbReference>
<evidence type="ECO:0000256" key="4">
    <source>
        <dbReference type="PROSITE-ProRule" id="PRU00169"/>
    </source>
</evidence>
<evidence type="ECO:0000259" key="5">
    <source>
        <dbReference type="PROSITE" id="PS50110"/>
    </source>
</evidence>
<dbReference type="InterPro" id="IPR050595">
    <property type="entry name" value="Bact_response_regulator"/>
</dbReference>
<dbReference type="OrthoDB" id="9790669at2"/>
<dbReference type="PANTHER" id="PTHR44591">
    <property type="entry name" value="STRESS RESPONSE REGULATOR PROTEIN 1"/>
    <property type="match status" value="1"/>
</dbReference>
<dbReference type="InterPro" id="IPR001789">
    <property type="entry name" value="Sig_transdc_resp-reg_receiver"/>
</dbReference>